<proteinExistence type="predicted"/>
<sequence>MIRRQQGSSYRTPDLLREANKSSLLVYCRVVTSGSGNIPKMFSAFNSARSVVTLFHSPTSSASRRALQLLKKHIEASKRKYFDLDVTEGPPTKDQLKTILNYTGEQKVSTIVPGAASLSDATLILENGGADKLLHPIVVDWVNGKAVLGDDVNGLKTLVQNLEK</sequence>
<dbReference type="EMBL" id="MU970147">
    <property type="protein sequence ID" value="KAK9320047.1"/>
    <property type="molecule type" value="Genomic_DNA"/>
</dbReference>
<protein>
    <submittedName>
        <fullName evidence="1">Thioredoxin-like protein</fullName>
    </submittedName>
</protein>
<gene>
    <name evidence="1" type="ORF">V1517DRAFT_330574</name>
</gene>
<reference evidence="2" key="1">
    <citation type="journal article" date="2024" name="Front. Bioeng. Biotechnol.">
        <title>Genome-scale model development and genomic sequencing of the oleaginous clade Lipomyces.</title>
        <authorList>
            <person name="Czajka J.J."/>
            <person name="Han Y."/>
            <person name="Kim J."/>
            <person name="Mondo S.J."/>
            <person name="Hofstad B.A."/>
            <person name="Robles A."/>
            <person name="Haridas S."/>
            <person name="Riley R."/>
            <person name="LaButti K."/>
            <person name="Pangilinan J."/>
            <person name="Andreopoulos W."/>
            <person name="Lipzen A."/>
            <person name="Yan J."/>
            <person name="Wang M."/>
            <person name="Ng V."/>
            <person name="Grigoriev I.V."/>
            <person name="Spatafora J.W."/>
            <person name="Magnuson J.K."/>
            <person name="Baker S.E."/>
            <person name="Pomraning K.R."/>
        </authorList>
    </citation>
    <scope>NUCLEOTIDE SEQUENCE [LARGE SCALE GENOMIC DNA]</scope>
    <source>
        <strain evidence="2">CBS 10300</strain>
    </source>
</reference>
<keyword evidence="2" id="KW-1185">Reference proteome</keyword>
<evidence type="ECO:0000313" key="2">
    <source>
        <dbReference type="Proteomes" id="UP001489719"/>
    </source>
</evidence>
<organism evidence="1 2">
    <name type="scientific">Lipomyces orientalis</name>
    <dbReference type="NCBI Taxonomy" id="1233043"/>
    <lineage>
        <taxon>Eukaryota</taxon>
        <taxon>Fungi</taxon>
        <taxon>Dikarya</taxon>
        <taxon>Ascomycota</taxon>
        <taxon>Saccharomycotina</taxon>
        <taxon>Lipomycetes</taxon>
        <taxon>Lipomycetales</taxon>
        <taxon>Lipomycetaceae</taxon>
        <taxon>Lipomyces</taxon>
    </lineage>
</organism>
<dbReference type="Proteomes" id="UP001489719">
    <property type="component" value="Unassembled WGS sequence"/>
</dbReference>
<name>A0ACC3TGP0_9ASCO</name>
<accession>A0ACC3TGP0</accession>
<evidence type="ECO:0000313" key="1">
    <source>
        <dbReference type="EMBL" id="KAK9320047.1"/>
    </source>
</evidence>
<comment type="caution">
    <text evidence="1">The sequence shown here is derived from an EMBL/GenBank/DDBJ whole genome shotgun (WGS) entry which is preliminary data.</text>
</comment>